<evidence type="ECO:0000256" key="5">
    <source>
        <dbReference type="ARBA" id="ARBA00022840"/>
    </source>
</evidence>
<dbReference type="InterPro" id="IPR027417">
    <property type="entry name" value="P-loop_NTPase"/>
</dbReference>
<reference evidence="11" key="1">
    <citation type="journal article" date="2014" name="Genome Announc.">
        <title>Complete Genome Sequence of Mycoplasma canadense Strain HAZ 360_1 from Bovine Mastitic Milk in Japan.</title>
        <authorList>
            <person name="Hata E."/>
        </authorList>
    </citation>
    <scope>NUCLEOTIDE SEQUENCE [LARGE SCALE GENOMIC DNA]</scope>
    <source>
        <strain evidence="11">HAZ360_1</strain>
    </source>
</reference>
<keyword evidence="7" id="KW-0234">DNA repair</keyword>
<dbReference type="Proteomes" id="UP000031641">
    <property type="component" value="Chromosome"/>
</dbReference>
<dbReference type="EMBL" id="AP014631">
    <property type="protein sequence ID" value="BAP39381.1"/>
    <property type="molecule type" value="Genomic_DNA"/>
</dbReference>
<dbReference type="STRING" id="29554.MCAN360_0101"/>
<dbReference type="Pfam" id="PF00271">
    <property type="entry name" value="Helicase_C"/>
    <property type="match status" value="1"/>
</dbReference>
<keyword evidence="1" id="KW-0963">Cytoplasm</keyword>
<dbReference type="GO" id="GO:0009380">
    <property type="term" value="C:excinuclease repair complex"/>
    <property type="evidence" value="ECO:0007669"/>
    <property type="project" value="InterPro"/>
</dbReference>
<dbReference type="GO" id="GO:0006289">
    <property type="term" value="P:nucleotide-excision repair"/>
    <property type="evidence" value="ECO:0007669"/>
    <property type="project" value="InterPro"/>
</dbReference>
<dbReference type="NCBIfam" id="NF003673">
    <property type="entry name" value="PRK05298.1"/>
    <property type="match status" value="1"/>
</dbReference>
<accession>A0A077L6E5</accession>
<keyword evidence="11" id="KW-1185">Reference proteome</keyword>
<dbReference type="GO" id="GO:0005524">
    <property type="term" value="F:ATP binding"/>
    <property type="evidence" value="ECO:0007669"/>
    <property type="project" value="UniProtKB-KW"/>
</dbReference>
<dbReference type="Gene3D" id="3.40.50.300">
    <property type="entry name" value="P-loop containing nucleotide triphosphate hydrolases"/>
    <property type="match status" value="3"/>
</dbReference>
<evidence type="ECO:0000313" key="10">
    <source>
        <dbReference type="EMBL" id="BAP39381.1"/>
    </source>
</evidence>
<dbReference type="CDD" id="cd17916">
    <property type="entry name" value="DEXHc_UvrB"/>
    <property type="match status" value="1"/>
</dbReference>
<proteinExistence type="predicted"/>
<dbReference type="SMART" id="SM00487">
    <property type="entry name" value="DEXDc"/>
    <property type="match status" value="1"/>
</dbReference>
<dbReference type="Pfam" id="PF04851">
    <property type="entry name" value="ResIII"/>
    <property type="match status" value="1"/>
</dbReference>
<dbReference type="SMART" id="SM00490">
    <property type="entry name" value="HELICc"/>
    <property type="match status" value="1"/>
</dbReference>
<dbReference type="InterPro" id="IPR001650">
    <property type="entry name" value="Helicase_C-like"/>
</dbReference>
<name>A0A077L6E5_9BACT</name>
<dbReference type="HOGENOM" id="CLU_009621_2_1_14"/>
<dbReference type="OrthoDB" id="9806651at2"/>
<dbReference type="PANTHER" id="PTHR24029:SF0">
    <property type="entry name" value="UVRABC SYSTEM PROTEIN B"/>
    <property type="match status" value="1"/>
</dbReference>
<dbReference type="SUPFAM" id="SSF52540">
    <property type="entry name" value="P-loop containing nucleoside triphosphate hydrolases"/>
    <property type="match status" value="2"/>
</dbReference>
<gene>
    <name evidence="10" type="primary">uvrB</name>
    <name evidence="10" type="ORF">MCAN360_0101</name>
</gene>
<evidence type="ECO:0000256" key="1">
    <source>
        <dbReference type="ARBA" id="ARBA00022490"/>
    </source>
</evidence>
<keyword evidence="2" id="KW-0547">Nucleotide-binding</keyword>
<keyword evidence="4" id="KW-0228">DNA excision</keyword>
<dbReference type="InterPro" id="IPR004807">
    <property type="entry name" value="UvrB"/>
</dbReference>
<feature type="domain" description="Helicase ATP-binding" evidence="8">
    <location>
        <begin position="25"/>
        <end position="138"/>
    </location>
</feature>
<dbReference type="PROSITE" id="PS51194">
    <property type="entry name" value="HELICASE_CTER"/>
    <property type="match status" value="1"/>
</dbReference>
<dbReference type="GO" id="GO:0004518">
    <property type="term" value="F:nuclease activity"/>
    <property type="evidence" value="ECO:0007669"/>
    <property type="project" value="UniProtKB-KW"/>
</dbReference>
<sequence>MKNFKLVSNFVPSGDQPEAIEKLLEGLKEGKKHQVLLGVTGSGKTFTLANVIAKSNRPALIISHNKTLASQLYHELKELFPENKVEYFISYFDYYRPEAYKPAEDLYIEKSSMRNDKIEAMRISTLNSLITRKDTIVVASVASIYGVLNPQEYKKYYLPLKVNEVKTRREIINRLVKMQYKNKGFFPNIEQGEFKCVGDVITIAPGYKFDSYIRIELFDNQIKSIKLIDSSTNDVKENISEIVIYPSTTFLIDHNKSDLICDEIEKELNERILYFKKENKLIEAQRIESRILSDIDSIKEFGHTNGMENYARYIENRLPNEKPYTIFDYLDKETIIFIDESHLMLPQFKGMYEGDRSRKEKLVNYGWRLPSAFDNRPLKYSEYNEIDLQRIYLSATPGDEEISFANGEIVTQFIRPTGLLDPIIKIMPKENQIQKIHDLLKKQIERNERSLILTHTKANAEELTRYLKEHKIKSAYIHEEFEVFERNAILNGLRIGKYDVVIGINLLREGIDLPEVSLIFVLDADTSGLGRDKRSLIQIVGRAARNDHGEVIFFADKISKSMQETIDDNLLKRKIQIEYNKKNNITPKTVIKSIPKNDIDLVLNSKIKKNLKSLSVSKDYINDLVIEMKEAAKNFEFDKAIEIQKLLLDLGYDKKRK</sequence>
<dbReference type="GO" id="GO:0016887">
    <property type="term" value="F:ATP hydrolysis activity"/>
    <property type="evidence" value="ECO:0007669"/>
    <property type="project" value="InterPro"/>
</dbReference>
<dbReference type="RefSeq" id="WP_045433243.1">
    <property type="nucleotide sequence ID" value="NZ_AP014631.1"/>
</dbReference>
<evidence type="ECO:0000256" key="3">
    <source>
        <dbReference type="ARBA" id="ARBA00022763"/>
    </source>
</evidence>
<dbReference type="InterPro" id="IPR041471">
    <property type="entry name" value="UvrB_inter"/>
</dbReference>
<evidence type="ECO:0000256" key="7">
    <source>
        <dbReference type="ARBA" id="ARBA00023204"/>
    </source>
</evidence>
<evidence type="ECO:0000256" key="4">
    <source>
        <dbReference type="ARBA" id="ARBA00022769"/>
    </source>
</evidence>
<evidence type="ECO:0000259" key="9">
    <source>
        <dbReference type="PROSITE" id="PS51194"/>
    </source>
</evidence>
<feature type="domain" description="Helicase C-terminal" evidence="9">
    <location>
        <begin position="432"/>
        <end position="602"/>
    </location>
</feature>
<keyword evidence="5" id="KW-0067">ATP-binding</keyword>
<evidence type="ECO:0000256" key="2">
    <source>
        <dbReference type="ARBA" id="ARBA00022741"/>
    </source>
</evidence>
<dbReference type="InterPro" id="IPR006935">
    <property type="entry name" value="Helicase/UvrB_N"/>
</dbReference>
<dbReference type="PANTHER" id="PTHR24029">
    <property type="entry name" value="UVRABC SYSTEM PROTEIN B"/>
    <property type="match status" value="1"/>
</dbReference>
<dbReference type="PROSITE" id="PS51192">
    <property type="entry name" value="HELICASE_ATP_BIND_1"/>
    <property type="match status" value="1"/>
</dbReference>
<evidence type="ECO:0000313" key="11">
    <source>
        <dbReference type="Proteomes" id="UP000031641"/>
    </source>
</evidence>
<dbReference type="Pfam" id="PF12344">
    <property type="entry name" value="UvrB"/>
    <property type="match status" value="1"/>
</dbReference>
<protein>
    <submittedName>
        <fullName evidence="10">UvrABC system protein B</fullName>
    </submittedName>
</protein>
<dbReference type="AlphaFoldDB" id="A0A077L6E5"/>
<dbReference type="NCBIfam" id="TIGR00631">
    <property type="entry name" value="uvrb"/>
    <property type="match status" value="1"/>
</dbReference>
<dbReference type="GO" id="GO:0003677">
    <property type="term" value="F:DNA binding"/>
    <property type="evidence" value="ECO:0007669"/>
    <property type="project" value="InterPro"/>
</dbReference>
<dbReference type="Pfam" id="PF17757">
    <property type="entry name" value="UvrB_inter"/>
    <property type="match status" value="1"/>
</dbReference>
<dbReference type="KEGG" id="mcan:MCAN360_0101"/>
<keyword evidence="3" id="KW-0227">DNA damage</keyword>
<evidence type="ECO:0000259" key="8">
    <source>
        <dbReference type="PROSITE" id="PS51192"/>
    </source>
</evidence>
<dbReference type="InterPro" id="IPR024759">
    <property type="entry name" value="UvrB_YAD/RRR_dom"/>
</dbReference>
<evidence type="ECO:0000256" key="6">
    <source>
        <dbReference type="ARBA" id="ARBA00022881"/>
    </source>
</evidence>
<dbReference type="InterPro" id="IPR014001">
    <property type="entry name" value="Helicase_ATP-bd"/>
</dbReference>
<keyword evidence="6" id="KW-0267">Excision nuclease</keyword>
<organism evidence="10 11">
    <name type="scientific">Metamycoplasma canadense</name>
    <dbReference type="NCBI Taxonomy" id="29554"/>
    <lineage>
        <taxon>Bacteria</taxon>
        <taxon>Bacillati</taxon>
        <taxon>Mycoplasmatota</taxon>
        <taxon>Mycoplasmoidales</taxon>
        <taxon>Metamycoplasmataceae</taxon>
        <taxon>Metamycoplasma</taxon>
    </lineage>
</organism>